<dbReference type="Gene3D" id="3.40.1580.10">
    <property type="entry name" value="SMI1/KNR4-like"/>
    <property type="match status" value="1"/>
</dbReference>
<dbReference type="RefSeq" id="WP_171185563.1">
    <property type="nucleotide sequence ID" value="NZ_WTPX01000038.1"/>
</dbReference>
<name>A0ABX1VDA1_9PLAN</name>
<dbReference type="InterPro" id="IPR018958">
    <property type="entry name" value="Knr4/Smi1-like_dom"/>
</dbReference>
<reference evidence="2 3" key="1">
    <citation type="journal article" date="2020" name="Syst. Appl. Microbiol.">
        <title>Alienimonas chondri sp. nov., a novel planctomycete isolated from the biofilm of the red alga Chondrus crispus.</title>
        <authorList>
            <person name="Vitorino I."/>
            <person name="Albuquerque L."/>
            <person name="Wiegand S."/>
            <person name="Kallscheuer N."/>
            <person name="da Costa M.S."/>
            <person name="Lobo-da-Cunha A."/>
            <person name="Jogler C."/>
            <person name="Lage O.M."/>
        </authorList>
    </citation>
    <scope>NUCLEOTIDE SEQUENCE [LARGE SCALE GENOMIC DNA]</scope>
    <source>
        <strain evidence="2 3">LzC2</strain>
    </source>
</reference>
<evidence type="ECO:0000313" key="2">
    <source>
        <dbReference type="EMBL" id="NNJ25490.1"/>
    </source>
</evidence>
<dbReference type="InterPro" id="IPR037883">
    <property type="entry name" value="Knr4/Smi1-like_sf"/>
</dbReference>
<comment type="caution">
    <text evidence="2">The sequence shown here is derived from an EMBL/GenBank/DDBJ whole genome shotgun (WGS) entry which is preliminary data.</text>
</comment>
<dbReference type="Proteomes" id="UP000609651">
    <property type="component" value="Unassembled WGS sequence"/>
</dbReference>
<accession>A0ABX1VDA1</accession>
<organism evidence="2 3">
    <name type="scientific">Alienimonas chondri</name>
    <dbReference type="NCBI Taxonomy" id="2681879"/>
    <lineage>
        <taxon>Bacteria</taxon>
        <taxon>Pseudomonadati</taxon>
        <taxon>Planctomycetota</taxon>
        <taxon>Planctomycetia</taxon>
        <taxon>Planctomycetales</taxon>
        <taxon>Planctomycetaceae</taxon>
        <taxon>Alienimonas</taxon>
    </lineage>
</organism>
<feature type="domain" description="Knr4/Smi1-like" evidence="1">
    <location>
        <begin position="27"/>
        <end position="140"/>
    </location>
</feature>
<protein>
    <recommendedName>
        <fullName evidence="1">Knr4/Smi1-like domain-containing protein</fullName>
    </recommendedName>
</protein>
<keyword evidence="3" id="KW-1185">Reference proteome</keyword>
<dbReference type="SUPFAM" id="SSF160631">
    <property type="entry name" value="SMI1/KNR4-like"/>
    <property type="match status" value="1"/>
</dbReference>
<proteinExistence type="predicted"/>
<gene>
    <name evidence="2" type="ORF">LzC2_15600</name>
</gene>
<dbReference type="EMBL" id="WTPX01000038">
    <property type="protein sequence ID" value="NNJ25490.1"/>
    <property type="molecule type" value="Genomic_DNA"/>
</dbReference>
<evidence type="ECO:0000259" key="1">
    <source>
        <dbReference type="Pfam" id="PF09346"/>
    </source>
</evidence>
<evidence type="ECO:0000313" key="3">
    <source>
        <dbReference type="Proteomes" id="UP000609651"/>
    </source>
</evidence>
<sequence>MAKWKSAFLNSLVPEYDAEESFTFGAPATEAEFSTLEAAISAPVPDELRELLREFNGIRDEDGPYYFATTQMPTAADYYREWDWPTDLLMERSADILYVCQENGYANMWGVVVRPFGPFQPGQIVAFDHDLIMDAETPEELFASPYESLLELVEAQYKRTA</sequence>
<dbReference type="Pfam" id="PF09346">
    <property type="entry name" value="SMI1_KNR4"/>
    <property type="match status" value="1"/>
</dbReference>